<dbReference type="SUPFAM" id="SSF53474">
    <property type="entry name" value="alpha/beta-Hydrolases"/>
    <property type="match status" value="1"/>
</dbReference>
<organism evidence="1 2">
    <name type="scientific">Clostridium disporicum</name>
    <dbReference type="NCBI Taxonomy" id="84024"/>
    <lineage>
        <taxon>Bacteria</taxon>
        <taxon>Bacillati</taxon>
        <taxon>Bacillota</taxon>
        <taxon>Clostridia</taxon>
        <taxon>Eubacteriales</taxon>
        <taxon>Clostridiaceae</taxon>
        <taxon>Clostridium</taxon>
    </lineage>
</organism>
<gene>
    <name evidence="1" type="primary">xynZ</name>
    <name evidence="1" type="ORF">ERS852471_00053</name>
</gene>
<dbReference type="Pfam" id="PF00756">
    <property type="entry name" value="Esterase"/>
    <property type="match status" value="1"/>
</dbReference>
<dbReference type="InterPro" id="IPR050583">
    <property type="entry name" value="Mycobacterial_A85_antigen"/>
</dbReference>
<accession>A0A173XMX7</accession>
<proteinExistence type="predicted"/>
<dbReference type="InterPro" id="IPR029058">
    <property type="entry name" value="AB_hydrolase_fold"/>
</dbReference>
<dbReference type="PANTHER" id="PTHR48098:SF6">
    <property type="entry name" value="FERRI-BACILLIBACTIN ESTERASE BESA"/>
    <property type="match status" value="1"/>
</dbReference>
<keyword evidence="1" id="KW-0378">Hydrolase</keyword>
<dbReference type="GO" id="GO:0031176">
    <property type="term" value="F:endo-1,4-beta-xylanase activity"/>
    <property type="evidence" value="ECO:0007669"/>
    <property type="project" value="UniProtKB-EC"/>
</dbReference>
<dbReference type="AlphaFoldDB" id="A0A173XMX7"/>
<dbReference type="InterPro" id="IPR000801">
    <property type="entry name" value="Esterase-like"/>
</dbReference>
<dbReference type="PANTHER" id="PTHR48098">
    <property type="entry name" value="ENTEROCHELIN ESTERASE-RELATED"/>
    <property type="match status" value="1"/>
</dbReference>
<keyword evidence="1" id="KW-0326">Glycosidase</keyword>
<name>A0A173XMX7_9CLOT</name>
<reference evidence="1 2" key="1">
    <citation type="submission" date="2015-09" db="EMBL/GenBank/DDBJ databases">
        <authorList>
            <consortium name="Pathogen Informatics"/>
        </authorList>
    </citation>
    <scope>NUCLEOTIDE SEQUENCE [LARGE SCALE GENOMIC DNA]</scope>
    <source>
        <strain evidence="1 2">2789STDY5834856</strain>
    </source>
</reference>
<dbReference type="EMBL" id="CYZX01000001">
    <property type="protein sequence ID" value="CUN52015.1"/>
    <property type="molecule type" value="Genomic_DNA"/>
</dbReference>
<dbReference type="Gene3D" id="3.40.50.1820">
    <property type="entry name" value="alpha/beta hydrolase"/>
    <property type="match status" value="1"/>
</dbReference>
<dbReference type="Proteomes" id="UP000095594">
    <property type="component" value="Unassembled WGS sequence"/>
</dbReference>
<evidence type="ECO:0000313" key="1">
    <source>
        <dbReference type="EMBL" id="CUN52015.1"/>
    </source>
</evidence>
<dbReference type="EC" id="3.2.1.8" evidence="1"/>
<sequence length="277" mass="32018">MINKVNGVLRMYRIENFSIHIDQLGRDRMVRVYLPGDYDEREDKKYAVLYMQDGHNLFYEETASFGEAWRIQDAVSDIEKQGRDGIIVVGVDCNLDGGRIDEYSPWVNDNLSEFIHSKTLQVAGGEGDLYVEFLVKTLKPLIDKRYRTLKDRNNTFIAGSSMGAFISLYAGYKYKEIFSAIGAFSTAAWFKKDKLMEFIKDNFKKGTKVYLDVGTKETSDEENKDFNRIYVEDTKDIANLLLELGQDSEDLKLIIDEGANHSEASWRKRFPIFLEWI</sequence>
<protein>
    <submittedName>
        <fullName evidence="1">Esterase</fullName>
        <ecNumber evidence="1">3.2.1.8</ecNumber>
    </submittedName>
</protein>
<evidence type="ECO:0000313" key="2">
    <source>
        <dbReference type="Proteomes" id="UP000095594"/>
    </source>
</evidence>